<evidence type="ECO:0000313" key="6">
    <source>
        <dbReference type="Proteomes" id="UP000239290"/>
    </source>
</evidence>
<sequence length="172" mass="19124">MALGVGYAHQDCGLARALEIVGERWSLLIIEDFFYGVSRFNDLIAHLGISRAVLAERLASLTAAGLLIKATRPTAHAEYKLSKTGKELWPAIFSLIQWGQRNNSGHETREYIFTHSACDSVIDNAGYCETCREVPGPENLFVYKAPDGRERDDLLTRTLEAGPHRLLVPIRA</sequence>
<comment type="caution">
    <text evidence="5">The sequence shown here is derived from an EMBL/GenBank/DDBJ whole genome shotgun (WGS) entry which is preliminary data.</text>
</comment>
<proteinExistence type="predicted"/>
<keyword evidence="3" id="KW-0804">Transcription</keyword>
<keyword evidence="2" id="KW-0238">DNA-binding</keyword>
<keyword evidence="1" id="KW-0805">Transcription regulation</keyword>
<dbReference type="InterPro" id="IPR036388">
    <property type="entry name" value="WH-like_DNA-bd_sf"/>
</dbReference>
<gene>
    <name evidence="5" type="ORF">C5613_17485</name>
</gene>
<dbReference type="GO" id="GO:0003677">
    <property type="term" value="F:DNA binding"/>
    <property type="evidence" value="ECO:0007669"/>
    <property type="project" value="UniProtKB-KW"/>
</dbReference>
<evidence type="ECO:0000256" key="1">
    <source>
        <dbReference type="ARBA" id="ARBA00023015"/>
    </source>
</evidence>
<dbReference type="PANTHER" id="PTHR33204:SF18">
    <property type="entry name" value="TRANSCRIPTIONAL REGULATORY PROTEIN"/>
    <property type="match status" value="1"/>
</dbReference>
<reference evidence="6" key="1">
    <citation type="submission" date="2018-02" db="EMBL/GenBank/DDBJ databases">
        <title>Draft genome sequencing of Rhodococcus opacus KU647198.</title>
        <authorList>
            <person name="Zheng B.-X."/>
        </authorList>
    </citation>
    <scope>NUCLEOTIDE SEQUENCE [LARGE SCALE GENOMIC DNA]</scope>
    <source>
        <strain evidence="6">04-OD7</strain>
    </source>
</reference>
<dbReference type="InterPro" id="IPR036390">
    <property type="entry name" value="WH_DNA-bd_sf"/>
</dbReference>
<dbReference type="Gene3D" id="1.10.10.10">
    <property type="entry name" value="Winged helix-like DNA-binding domain superfamily/Winged helix DNA-binding domain"/>
    <property type="match status" value="1"/>
</dbReference>
<protein>
    <submittedName>
        <fullName evidence="5">ArsR family transcriptional regulator</fullName>
    </submittedName>
</protein>
<dbReference type="RefSeq" id="WP_105416136.1">
    <property type="nucleotide sequence ID" value="NZ_PUIO01000019.1"/>
</dbReference>
<dbReference type="Proteomes" id="UP000239290">
    <property type="component" value="Unassembled WGS sequence"/>
</dbReference>
<evidence type="ECO:0000313" key="5">
    <source>
        <dbReference type="EMBL" id="PQP23579.1"/>
    </source>
</evidence>
<dbReference type="PROSITE" id="PS51118">
    <property type="entry name" value="HTH_HXLR"/>
    <property type="match status" value="1"/>
</dbReference>
<evidence type="ECO:0000256" key="3">
    <source>
        <dbReference type="ARBA" id="ARBA00023163"/>
    </source>
</evidence>
<dbReference type="PANTHER" id="PTHR33204">
    <property type="entry name" value="TRANSCRIPTIONAL REGULATOR, MARR FAMILY"/>
    <property type="match status" value="1"/>
</dbReference>
<dbReference type="EMBL" id="PUIO01000019">
    <property type="protein sequence ID" value="PQP23579.1"/>
    <property type="molecule type" value="Genomic_DNA"/>
</dbReference>
<name>A0A2S8J9I4_RHOOP</name>
<accession>A0A2S8J9I4</accession>
<organism evidence="5 6">
    <name type="scientific">Rhodococcus opacus</name>
    <name type="common">Nocardia opaca</name>
    <dbReference type="NCBI Taxonomy" id="37919"/>
    <lineage>
        <taxon>Bacteria</taxon>
        <taxon>Bacillati</taxon>
        <taxon>Actinomycetota</taxon>
        <taxon>Actinomycetes</taxon>
        <taxon>Mycobacteriales</taxon>
        <taxon>Nocardiaceae</taxon>
        <taxon>Rhodococcus</taxon>
    </lineage>
</organism>
<evidence type="ECO:0000256" key="2">
    <source>
        <dbReference type="ARBA" id="ARBA00023125"/>
    </source>
</evidence>
<dbReference type="SUPFAM" id="SSF46785">
    <property type="entry name" value="Winged helix' DNA-binding domain"/>
    <property type="match status" value="1"/>
</dbReference>
<dbReference type="AlphaFoldDB" id="A0A2S8J9I4"/>
<feature type="domain" description="HTH hxlR-type" evidence="4">
    <location>
        <begin position="12"/>
        <end position="107"/>
    </location>
</feature>
<evidence type="ECO:0000259" key="4">
    <source>
        <dbReference type="PROSITE" id="PS51118"/>
    </source>
</evidence>
<dbReference type="Pfam" id="PF01638">
    <property type="entry name" value="HxlR"/>
    <property type="match status" value="1"/>
</dbReference>
<dbReference type="InterPro" id="IPR002577">
    <property type="entry name" value="HTH_HxlR"/>
</dbReference>